<dbReference type="Gene3D" id="3.40.640.10">
    <property type="entry name" value="Type I PLP-dependent aspartate aminotransferase-like (Major domain)"/>
    <property type="match status" value="1"/>
</dbReference>
<dbReference type="RefSeq" id="WP_338211612.1">
    <property type="nucleotide sequence ID" value="NZ_JAYMFF010000031.1"/>
</dbReference>
<evidence type="ECO:0000256" key="2">
    <source>
        <dbReference type="ARBA" id="ARBA00006490"/>
    </source>
</evidence>
<dbReference type="Pfam" id="PF00266">
    <property type="entry name" value="Aminotran_5"/>
    <property type="match status" value="1"/>
</dbReference>
<keyword evidence="7" id="KW-0408">Iron</keyword>
<dbReference type="PANTHER" id="PTHR11601">
    <property type="entry name" value="CYSTEINE DESULFURYLASE FAMILY MEMBER"/>
    <property type="match status" value="1"/>
</dbReference>
<gene>
    <name evidence="12" type="ORF">VIN30_11315</name>
</gene>
<keyword evidence="5" id="KW-0479">Metal-binding</keyword>
<sequence>MPTYLDYNATTPIDPRVADVMHDVYINHLGNAGSRTHLEGEDCRKIVEQARATVASLADVDTSEVVFTSGATESDNIAILGLAEYGKRNGRKHLITTAIEHKAVLNAAKHLEDMGFDVEYVPAAKSGTVAADDILGRVRDDTLAVSVMHVNNETGIIQPVQELGERLLSCFPHTFFHIDAAQSFGKLVVNVKKLKYDLMSVTAHKMYGPQGIGALITRRRNYALPPISPLFFGGGQERGISPGTQPVALIAGFGKAAELCSLEWVTDYEREVEVKSLVIDMLSSSGLQFEINGDQTRSVPTCINVSFEQVSSEALMIATKQELSISNGSACTSSSYEPSYVLTAMGLDLERAESAVRISWGRGSNPEDVSKSISALLTAARLLQR</sequence>
<dbReference type="InterPro" id="IPR015422">
    <property type="entry name" value="PyrdxlP-dep_Trfase_small"/>
</dbReference>
<dbReference type="PANTHER" id="PTHR11601:SF34">
    <property type="entry name" value="CYSTEINE DESULFURASE"/>
    <property type="match status" value="1"/>
</dbReference>
<protein>
    <recommendedName>
        <fullName evidence="3">cysteine desulfurase</fullName>
        <ecNumber evidence="3">2.8.1.7</ecNumber>
    </recommendedName>
</protein>
<evidence type="ECO:0000313" key="12">
    <source>
        <dbReference type="EMBL" id="MEC4177038.1"/>
    </source>
</evidence>
<evidence type="ECO:0000256" key="5">
    <source>
        <dbReference type="ARBA" id="ARBA00022723"/>
    </source>
</evidence>
<evidence type="ECO:0000313" key="13">
    <source>
        <dbReference type="Proteomes" id="UP001349994"/>
    </source>
</evidence>
<keyword evidence="13" id="KW-1185">Reference proteome</keyword>
<evidence type="ECO:0000256" key="8">
    <source>
        <dbReference type="ARBA" id="ARBA00023014"/>
    </source>
</evidence>
<dbReference type="InterPro" id="IPR020578">
    <property type="entry name" value="Aminotrans_V_PyrdxlP_BS"/>
</dbReference>
<keyword evidence="4" id="KW-0808">Transferase</keyword>
<dbReference type="EC" id="2.8.1.7" evidence="3"/>
<evidence type="ECO:0000256" key="7">
    <source>
        <dbReference type="ARBA" id="ARBA00023004"/>
    </source>
</evidence>
<evidence type="ECO:0000256" key="1">
    <source>
        <dbReference type="ARBA" id="ARBA00001933"/>
    </source>
</evidence>
<proteinExistence type="inferred from homology"/>
<dbReference type="PROSITE" id="PS00595">
    <property type="entry name" value="AA_TRANSFER_CLASS_5"/>
    <property type="match status" value="1"/>
</dbReference>
<name>A0ABU6IKP5_9ACTN</name>
<comment type="cofactor">
    <cofactor evidence="1 10">
        <name>pyridoxal 5'-phosphate</name>
        <dbReference type="ChEBI" id="CHEBI:597326"/>
    </cofactor>
</comment>
<dbReference type="InterPro" id="IPR015421">
    <property type="entry name" value="PyrdxlP-dep_Trfase_major"/>
</dbReference>
<dbReference type="InterPro" id="IPR000192">
    <property type="entry name" value="Aminotrans_V_dom"/>
</dbReference>
<reference evidence="12 13" key="1">
    <citation type="submission" date="2024-01" db="EMBL/GenBank/DDBJ databases">
        <title>novel species in genus Adlercreutzia.</title>
        <authorList>
            <person name="Liu X."/>
        </authorList>
    </citation>
    <scope>NUCLEOTIDE SEQUENCE [LARGE SCALE GENOMIC DNA]</scope>
    <source>
        <strain evidence="12 13">R7</strain>
    </source>
</reference>
<comment type="caution">
    <text evidence="12">The sequence shown here is derived from an EMBL/GenBank/DDBJ whole genome shotgun (WGS) entry which is preliminary data.</text>
</comment>
<dbReference type="EMBL" id="JAYMFF010000031">
    <property type="protein sequence ID" value="MEC4177038.1"/>
    <property type="molecule type" value="Genomic_DNA"/>
</dbReference>
<evidence type="ECO:0000256" key="9">
    <source>
        <dbReference type="ARBA" id="ARBA00050776"/>
    </source>
</evidence>
<dbReference type="PIRSF" id="PIRSF005572">
    <property type="entry name" value="NifS"/>
    <property type="match status" value="1"/>
</dbReference>
<evidence type="ECO:0000256" key="6">
    <source>
        <dbReference type="ARBA" id="ARBA00022898"/>
    </source>
</evidence>
<evidence type="ECO:0000256" key="4">
    <source>
        <dbReference type="ARBA" id="ARBA00022679"/>
    </source>
</evidence>
<keyword evidence="6" id="KW-0663">Pyridoxal phosphate</keyword>
<evidence type="ECO:0000256" key="3">
    <source>
        <dbReference type="ARBA" id="ARBA00012239"/>
    </source>
</evidence>
<dbReference type="Proteomes" id="UP001349994">
    <property type="component" value="Unassembled WGS sequence"/>
</dbReference>
<comment type="similarity">
    <text evidence="2">Belongs to the class-V pyridoxal-phosphate-dependent aminotransferase family. NifS/IscS subfamily.</text>
</comment>
<comment type="catalytic activity">
    <reaction evidence="9">
        <text>(sulfur carrier)-H + L-cysteine = (sulfur carrier)-SH + L-alanine</text>
        <dbReference type="Rhea" id="RHEA:43892"/>
        <dbReference type="Rhea" id="RHEA-COMP:14737"/>
        <dbReference type="Rhea" id="RHEA-COMP:14739"/>
        <dbReference type="ChEBI" id="CHEBI:29917"/>
        <dbReference type="ChEBI" id="CHEBI:35235"/>
        <dbReference type="ChEBI" id="CHEBI:57972"/>
        <dbReference type="ChEBI" id="CHEBI:64428"/>
        <dbReference type="EC" id="2.8.1.7"/>
    </reaction>
</comment>
<organism evidence="12 13">
    <name type="scientific">Adlercreutzia wanghongyangiae</name>
    <dbReference type="NCBI Taxonomy" id="3111451"/>
    <lineage>
        <taxon>Bacteria</taxon>
        <taxon>Bacillati</taxon>
        <taxon>Actinomycetota</taxon>
        <taxon>Coriobacteriia</taxon>
        <taxon>Eggerthellales</taxon>
        <taxon>Eggerthellaceae</taxon>
        <taxon>Adlercreutzia</taxon>
    </lineage>
</organism>
<evidence type="ECO:0000256" key="10">
    <source>
        <dbReference type="RuleBase" id="RU004504"/>
    </source>
</evidence>
<accession>A0ABU6IKP5</accession>
<evidence type="ECO:0000259" key="11">
    <source>
        <dbReference type="Pfam" id="PF00266"/>
    </source>
</evidence>
<keyword evidence="8" id="KW-0411">Iron-sulfur</keyword>
<dbReference type="Gene3D" id="1.10.260.50">
    <property type="match status" value="1"/>
</dbReference>
<feature type="domain" description="Aminotransferase class V" evidence="11">
    <location>
        <begin position="3"/>
        <end position="370"/>
    </location>
</feature>
<dbReference type="InterPro" id="IPR015424">
    <property type="entry name" value="PyrdxlP-dep_Trfase"/>
</dbReference>
<dbReference type="Gene3D" id="3.90.1150.10">
    <property type="entry name" value="Aspartate Aminotransferase, domain 1"/>
    <property type="match status" value="1"/>
</dbReference>
<dbReference type="SUPFAM" id="SSF53383">
    <property type="entry name" value="PLP-dependent transferases"/>
    <property type="match status" value="1"/>
</dbReference>
<dbReference type="InterPro" id="IPR016454">
    <property type="entry name" value="Cysteine_dSase"/>
</dbReference>